<keyword evidence="3 6" id="KW-0812">Transmembrane</keyword>
<dbReference type="SUPFAM" id="SSF56281">
    <property type="entry name" value="Metallo-hydrolase/oxidoreductase"/>
    <property type="match status" value="1"/>
</dbReference>
<dbReference type="InterPro" id="IPR036866">
    <property type="entry name" value="RibonucZ/Hydroxyglut_hydro"/>
</dbReference>
<keyword evidence="9" id="KW-1185">Reference proteome</keyword>
<dbReference type="PANTHER" id="PTHR30619">
    <property type="entry name" value="DNA INTERNALIZATION/COMPETENCE PROTEIN COMEC/REC2"/>
    <property type="match status" value="1"/>
</dbReference>
<reference evidence="8 9" key="1">
    <citation type="submission" date="2016-10" db="EMBL/GenBank/DDBJ databases">
        <authorList>
            <person name="de Groot N.N."/>
        </authorList>
    </citation>
    <scope>NUCLEOTIDE SEQUENCE [LARGE SCALE GENOMIC DNA]</scope>
    <source>
        <strain evidence="8 9">JCM 11308</strain>
    </source>
</reference>
<feature type="domain" description="Metallo-beta-lactamase" evidence="7">
    <location>
        <begin position="557"/>
        <end position="756"/>
    </location>
</feature>
<dbReference type="InterPro" id="IPR035681">
    <property type="entry name" value="ComA-like_MBL"/>
</dbReference>
<feature type="transmembrane region" description="Helical" evidence="6">
    <location>
        <begin position="323"/>
        <end position="339"/>
    </location>
</feature>
<dbReference type="InterPro" id="IPR004477">
    <property type="entry name" value="ComEC_N"/>
</dbReference>
<dbReference type="Gene3D" id="3.60.15.10">
    <property type="entry name" value="Ribonuclease Z/Hydroxyacylglutathione hydrolase-like"/>
    <property type="match status" value="1"/>
</dbReference>
<name>A0A1G7CYK7_9NOCA</name>
<evidence type="ECO:0000259" key="7">
    <source>
        <dbReference type="SMART" id="SM00849"/>
    </source>
</evidence>
<comment type="subcellular location">
    <subcellularLocation>
        <location evidence="1">Cell membrane</location>
        <topology evidence="1">Multi-pass membrane protein</topology>
    </subcellularLocation>
</comment>
<dbReference type="Pfam" id="PF00753">
    <property type="entry name" value="Lactamase_B"/>
    <property type="match status" value="1"/>
</dbReference>
<dbReference type="Pfam" id="PF03772">
    <property type="entry name" value="Competence"/>
    <property type="match status" value="1"/>
</dbReference>
<feature type="transmembrane region" description="Helical" evidence="6">
    <location>
        <begin position="271"/>
        <end position="293"/>
    </location>
</feature>
<keyword evidence="5 6" id="KW-0472">Membrane</keyword>
<sequence length="808" mass="81847">MTTPEARALDLRLLPSALMCWAATVFGIQFGWRAALWLAVGMAAVAALAAGIGVRAGVRDRLRREDPGPAGGRAARSGSGVRVTVSAGMLAALLVGAGFAVAVAAREHAAAAHPLAAVAARGGHANVTLAPVEDPRPVRSPSGDTVLIRATLRSMEIGGAEVEVGGTVVLFAPAEGWRDLLPRQRVRLRAEVGTPLRRDLTVAVLRAGGPPRSVAQASWAQRAAGLVRQRFAAASAAALPPDPAGLLPGLVVGDTSALPTGVRDDFTVAGLTHLTAVSGANVSILIGAVLLVLRALALGPRTCVAVAAIALVAFVIVARPSPSVLRAAMMGAVGLLALVTGRRKQAMPALGAAVIVLLAVAPALAVDFGFGLSVAATAALVLLAPGWAQGLRSRGWPRTVAEAVAVASAAHVVTAPIVAAMSGTVSTVAVLANLAAAPVVAFVTVVGALAALGAAAWPPLGELVAHAAGPPLWWLLWVARRAAAVPGATVSVPSGPVGAAVVAAAMLALWAAVRARRVRWLVAAAVLGLAAVWVPVRVVWPGWPVGDWVLVACDVGQGDALVLAAGGGAAVVVDAGPDPGPVAGCLDRLGVREVAAVVLTHLHADHVAGLPGVLRGRRVQELVLGPMRLPEYRFRQVRGQAASAGVSVRTARAGEQLRVGRLTMRVLGPTLPAPRDPADGADAANDQSLVLSVDTDVGRVLLTGDVEADGQRDLLRDGAPVRADVLKLPHHGSRTTTPEFLRAVGAGLVLVSVGAGNTFGHPNPGVLEEIRRSGATVARTDLSGDLAVSRSGGGATAISHRRRGTIVR</sequence>
<dbReference type="CDD" id="cd07731">
    <property type="entry name" value="ComA-like_MBL-fold"/>
    <property type="match status" value="1"/>
</dbReference>
<feature type="transmembrane region" description="Helical" evidence="6">
    <location>
        <begin position="79"/>
        <end position="105"/>
    </location>
</feature>
<evidence type="ECO:0000256" key="6">
    <source>
        <dbReference type="SAM" id="Phobius"/>
    </source>
</evidence>
<keyword evidence="4 6" id="KW-1133">Transmembrane helix</keyword>
<feature type="transmembrane region" description="Helical" evidence="6">
    <location>
        <begin position="298"/>
        <end position="317"/>
    </location>
</feature>
<dbReference type="InterPro" id="IPR052159">
    <property type="entry name" value="Competence_DNA_uptake"/>
</dbReference>
<accession>A0A1G7CYK7</accession>
<keyword evidence="2" id="KW-1003">Cell membrane</keyword>
<evidence type="ECO:0000313" key="9">
    <source>
        <dbReference type="Proteomes" id="UP000199417"/>
    </source>
</evidence>
<dbReference type="EMBL" id="FNAB01000017">
    <property type="protein sequence ID" value="SDE44534.1"/>
    <property type="molecule type" value="Genomic_DNA"/>
</dbReference>
<evidence type="ECO:0000256" key="5">
    <source>
        <dbReference type="ARBA" id="ARBA00023136"/>
    </source>
</evidence>
<dbReference type="InterPro" id="IPR001279">
    <property type="entry name" value="Metallo-B-lactamas"/>
</dbReference>
<dbReference type="Proteomes" id="UP000199417">
    <property type="component" value="Unassembled WGS sequence"/>
</dbReference>
<dbReference type="STRING" id="168276.SAMN05444580_11776"/>
<dbReference type="RefSeq" id="WP_072844978.1">
    <property type="nucleotide sequence ID" value="NZ_FNAB01000017.1"/>
</dbReference>
<dbReference type="GO" id="GO:0005886">
    <property type="term" value="C:plasma membrane"/>
    <property type="evidence" value="ECO:0007669"/>
    <property type="project" value="UniProtKB-SubCell"/>
</dbReference>
<protein>
    <submittedName>
        <fullName evidence="8">Competence protein ComEC</fullName>
    </submittedName>
</protein>
<evidence type="ECO:0000313" key="8">
    <source>
        <dbReference type="EMBL" id="SDE44534.1"/>
    </source>
</evidence>
<dbReference type="SMART" id="SM00849">
    <property type="entry name" value="Lactamase_B"/>
    <property type="match status" value="1"/>
</dbReference>
<organism evidence="8 9">
    <name type="scientific">Rhodococcus tukisamuensis</name>
    <dbReference type="NCBI Taxonomy" id="168276"/>
    <lineage>
        <taxon>Bacteria</taxon>
        <taxon>Bacillati</taxon>
        <taxon>Actinomycetota</taxon>
        <taxon>Actinomycetes</taxon>
        <taxon>Mycobacteriales</taxon>
        <taxon>Nocardiaceae</taxon>
        <taxon>Rhodococcus</taxon>
    </lineage>
</organism>
<feature type="transmembrane region" description="Helical" evidence="6">
    <location>
        <begin position="428"/>
        <end position="451"/>
    </location>
</feature>
<evidence type="ECO:0000256" key="4">
    <source>
        <dbReference type="ARBA" id="ARBA00022989"/>
    </source>
</evidence>
<evidence type="ECO:0000256" key="2">
    <source>
        <dbReference type="ARBA" id="ARBA00022475"/>
    </source>
</evidence>
<dbReference type="NCBIfam" id="TIGR00360">
    <property type="entry name" value="ComEC_N-term"/>
    <property type="match status" value="1"/>
</dbReference>
<gene>
    <name evidence="8" type="ORF">SAMN05444580_11776</name>
</gene>
<feature type="transmembrane region" description="Helical" evidence="6">
    <location>
        <begin position="495"/>
        <end position="513"/>
    </location>
</feature>
<dbReference type="AlphaFoldDB" id="A0A1G7CYK7"/>
<evidence type="ECO:0000256" key="3">
    <source>
        <dbReference type="ARBA" id="ARBA00022692"/>
    </source>
</evidence>
<feature type="transmembrane region" description="Helical" evidence="6">
    <location>
        <begin position="36"/>
        <end position="58"/>
    </location>
</feature>
<feature type="transmembrane region" description="Helical" evidence="6">
    <location>
        <begin position="370"/>
        <end position="388"/>
    </location>
</feature>
<evidence type="ECO:0000256" key="1">
    <source>
        <dbReference type="ARBA" id="ARBA00004651"/>
    </source>
</evidence>
<proteinExistence type="predicted"/>
<dbReference type="PANTHER" id="PTHR30619:SF1">
    <property type="entry name" value="RECOMBINATION PROTEIN 2"/>
    <property type="match status" value="1"/>
</dbReference>
<feature type="transmembrane region" description="Helical" evidence="6">
    <location>
        <begin position="12"/>
        <end position="30"/>
    </location>
</feature>
<feature type="transmembrane region" description="Helical" evidence="6">
    <location>
        <begin position="400"/>
        <end position="422"/>
    </location>
</feature>
<feature type="transmembrane region" description="Helical" evidence="6">
    <location>
        <begin position="520"/>
        <end position="540"/>
    </location>
</feature>